<reference evidence="5 6" key="1">
    <citation type="journal article" date="2022" name="Microbiol. Resour. Announc.">
        <title>Complete Genome Sequence of the Hyperthermophilic and Acidophilic Archaeon Saccharolobus caldissimus Strain HS-3T.</title>
        <authorList>
            <person name="Sakai H.D."/>
            <person name="Kurosawa N."/>
        </authorList>
    </citation>
    <scope>NUCLEOTIDE SEQUENCE [LARGE SCALE GENOMIC DNA]</scope>
    <source>
        <strain evidence="5 6">JCM32116</strain>
    </source>
</reference>
<keyword evidence="1" id="KW-0805">Transcription regulation</keyword>
<dbReference type="SUPFAM" id="SSF46785">
    <property type="entry name" value="Winged helix' DNA-binding domain"/>
    <property type="match status" value="1"/>
</dbReference>
<keyword evidence="3" id="KW-0804">Transcription</keyword>
<dbReference type="PANTHER" id="PTHR38465:SF1">
    <property type="entry name" value="HTH-TYPE TRANSCRIPTIONAL REGULATOR MJ1563-RELATED"/>
    <property type="match status" value="1"/>
</dbReference>
<dbReference type="InterPro" id="IPR052362">
    <property type="entry name" value="HTH-GbsR_regulator"/>
</dbReference>
<evidence type="ECO:0000256" key="1">
    <source>
        <dbReference type="ARBA" id="ARBA00023015"/>
    </source>
</evidence>
<keyword evidence="6" id="KW-1185">Reference proteome</keyword>
<evidence type="ECO:0000313" key="6">
    <source>
        <dbReference type="Proteomes" id="UP001319921"/>
    </source>
</evidence>
<gene>
    <name evidence="5" type="ORF">SACC_18210</name>
</gene>
<organism evidence="5 6">
    <name type="scientific">Saccharolobus caldissimus</name>
    <dbReference type="NCBI Taxonomy" id="1702097"/>
    <lineage>
        <taxon>Archaea</taxon>
        <taxon>Thermoproteota</taxon>
        <taxon>Thermoprotei</taxon>
        <taxon>Sulfolobales</taxon>
        <taxon>Sulfolobaceae</taxon>
        <taxon>Saccharolobus</taxon>
    </lineage>
</organism>
<sequence length="133" mass="14911">MQSQTENQITLPDGRVVNILDVVGFLYGLTGRDIEVLKLLIKSAQPLTMEDISKKLGITKSVVNKSILNLEKKGIIIKEKIETSKKGRRAYAYKADFQALSKKVVNDLDQFMKNIKSKIVIVTGMKIEKSNKS</sequence>
<evidence type="ECO:0000259" key="4">
    <source>
        <dbReference type="Pfam" id="PF01978"/>
    </source>
</evidence>
<dbReference type="AlphaFoldDB" id="A0AAQ4CSM3"/>
<name>A0AAQ4CSM3_9CREN</name>
<dbReference type="Gene3D" id="1.10.10.10">
    <property type="entry name" value="Winged helix-like DNA-binding domain superfamily/Winged helix DNA-binding domain"/>
    <property type="match status" value="1"/>
</dbReference>
<dbReference type="GO" id="GO:0003677">
    <property type="term" value="F:DNA binding"/>
    <property type="evidence" value="ECO:0007669"/>
    <property type="project" value="UniProtKB-KW"/>
</dbReference>
<dbReference type="InterPro" id="IPR036388">
    <property type="entry name" value="WH-like_DNA-bd_sf"/>
</dbReference>
<dbReference type="EMBL" id="AP025226">
    <property type="protein sequence ID" value="BDB98804.1"/>
    <property type="molecule type" value="Genomic_DNA"/>
</dbReference>
<dbReference type="GeneID" id="68866550"/>
<dbReference type="PANTHER" id="PTHR38465">
    <property type="entry name" value="HTH-TYPE TRANSCRIPTIONAL REGULATOR MJ1563-RELATED"/>
    <property type="match status" value="1"/>
</dbReference>
<dbReference type="RefSeq" id="WP_229569173.1">
    <property type="nucleotide sequence ID" value="NZ_AP025226.1"/>
</dbReference>
<dbReference type="Proteomes" id="UP001319921">
    <property type="component" value="Chromosome"/>
</dbReference>
<feature type="domain" description="Transcription regulator TrmB N-terminal" evidence="4">
    <location>
        <begin position="27"/>
        <end position="88"/>
    </location>
</feature>
<evidence type="ECO:0000256" key="2">
    <source>
        <dbReference type="ARBA" id="ARBA00023125"/>
    </source>
</evidence>
<protein>
    <recommendedName>
        <fullName evidence="4">Transcription regulator TrmB N-terminal domain-containing protein</fullName>
    </recommendedName>
</protein>
<keyword evidence="2" id="KW-0238">DNA-binding</keyword>
<proteinExistence type="predicted"/>
<accession>A0AAQ4CSM3</accession>
<dbReference type="KEGG" id="scas:SACC_18210"/>
<dbReference type="InterPro" id="IPR036390">
    <property type="entry name" value="WH_DNA-bd_sf"/>
</dbReference>
<dbReference type="InterPro" id="IPR002831">
    <property type="entry name" value="Tscrpt_reg_TrmB_N"/>
</dbReference>
<evidence type="ECO:0000313" key="5">
    <source>
        <dbReference type="EMBL" id="BDB98804.1"/>
    </source>
</evidence>
<evidence type="ECO:0000256" key="3">
    <source>
        <dbReference type="ARBA" id="ARBA00023163"/>
    </source>
</evidence>
<dbReference type="Pfam" id="PF01978">
    <property type="entry name" value="TrmB"/>
    <property type="match status" value="1"/>
</dbReference>